<sequence>MAQETFAYNIAERVLLKLASLAFQEACLVCGVESNLERLKKTLSTIKAVLLDAEEQQFHNQQITVWLEKLIEVFYDAQDVVDEFERKALQNQVIETHWSITKKPIRIKFHLSERLEIMHVVRGREMSHSFVQASDVIGRDHDKENIIQHLMHASSDGQNLSVIPVVGIGGLGKTVLAKYVFNDARVINHFEFKCWDRTKWMELRGLLMGGANGCKIIVTTRSPRIASMMGTESPYNLEGLPHKECLSLFIKWAFDEGNESLHANLVEIGDEIVKKCKGVPLAVKSLGSLLYSKFEERYWLFVKDNEIWKLDKKEGDILSALQLSYNQMPSSLKQCFAYCSLYPKDYDYNSLELIQLWMAHGLLESPNGIEELEDIGNQYVDELYSRSFLEDYTDVGCFRLFKIHDLAHDLAISVAKKSLFGVTQGYTSLRMLVIKNCGGLISLFPSLKCLTGLEVLDIKNCKKLVLTEGEENQEEFMMSLRVLRLIELPQMVVLPHWIKQSARTLQRMAINGCPNLTVLPEWLSNLSSLRVLVFRSCPKLASLSEGQLCRASLRSFIISECPELSRRCQPEIGEEWHKIAHHKSTSESCRNHLFLVKGQNLVAPVRSGRDLIKFGREFQQQFHNQQITVWLGKLIEVFYDAQDVVDEFECEALQKQVVETHWSITKKLTKYSNSLYRLWDLGQQRCVHSYAVHTGSVWALASTPSFSHVYSGGRDLSLYLTDLATRESLLLCTGEHPVLQLAMHDDSIWVATTDSSVHRWPAEGRNPQKSFQRGGSFLAGNLSFSRARVPVFKEPTLTIPGTPGIVQHEILNNRRHVLTKDTAGSVKLWEITRGIVVTDYGKVSFEEKKEELFEMADLNIAGKPEDDKDLLEWGVVHLKGTEMRAIVCKVAWWATVYSLWSQRNAIIHAGQIKSEDQLLNIIKRDVKNRLHSKNGFRDTILNRILCCNWGISVARVNLARETLKGLLAHWLAKRKQRFGSQPSANGDLLSGKDISHRSITHSRIEVDSNAENDSMVYPPFEFSTVYPPSIITEGSHGGPWRKKITDFDGTEDEKDFPFWCLDCVLNNRLPPRENTK</sequence>
<keyword evidence="2" id="KW-0547">Nucleotide-binding</keyword>
<dbReference type="SUPFAM" id="SSF52540">
    <property type="entry name" value="P-loop containing nucleoside triphosphate hydrolases"/>
    <property type="match status" value="1"/>
</dbReference>
<keyword evidence="3" id="KW-0611">Plant defense</keyword>
<dbReference type="SUPFAM" id="SSF52047">
    <property type="entry name" value="RNI-like"/>
    <property type="match status" value="1"/>
</dbReference>
<name>A0A2N9EPM6_FAGSY</name>
<dbReference type="Gene3D" id="2.130.10.10">
    <property type="entry name" value="YVTN repeat-like/Quinoprotein amine dehydrogenase"/>
    <property type="match status" value="1"/>
</dbReference>
<keyword evidence="4" id="KW-0067">ATP-binding</keyword>
<keyword evidence="1" id="KW-0677">Repeat</keyword>
<dbReference type="GO" id="GO:0043531">
    <property type="term" value="F:ADP binding"/>
    <property type="evidence" value="ECO:0007669"/>
    <property type="project" value="InterPro"/>
</dbReference>
<dbReference type="Gene3D" id="1.10.8.430">
    <property type="entry name" value="Helical domain of apoptotic protease-activating factors"/>
    <property type="match status" value="1"/>
</dbReference>
<dbReference type="Pfam" id="PF00931">
    <property type="entry name" value="NB-ARC"/>
    <property type="match status" value="1"/>
</dbReference>
<evidence type="ECO:0000259" key="7">
    <source>
        <dbReference type="Pfam" id="PF23247"/>
    </source>
</evidence>
<feature type="domain" description="Disease resistance protein At4g27190-like leucine-rich repeats" evidence="7">
    <location>
        <begin position="424"/>
        <end position="537"/>
    </location>
</feature>
<dbReference type="CDD" id="cd14798">
    <property type="entry name" value="RX-CC_like"/>
    <property type="match status" value="1"/>
</dbReference>
<dbReference type="InterPro" id="IPR027417">
    <property type="entry name" value="P-loop_NTPase"/>
</dbReference>
<dbReference type="InterPro" id="IPR036388">
    <property type="entry name" value="WH-like_DNA-bd_sf"/>
</dbReference>
<dbReference type="AlphaFoldDB" id="A0A2N9EPM6"/>
<evidence type="ECO:0000256" key="4">
    <source>
        <dbReference type="ARBA" id="ARBA00022840"/>
    </source>
</evidence>
<dbReference type="InterPro" id="IPR057135">
    <property type="entry name" value="At4g27190-like_LRR"/>
</dbReference>
<dbReference type="InterPro" id="IPR036322">
    <property type="entry name" value="WD40_repeat_dom_sf"/>
</dbReference>
<evidence type="ECO:0000256" key="1">
    <source>
        <dbReference type="ARBA" id="ARBA00022737"/>
    </source>
</evidence>
<dbReference type="InterPro" id="IPR042197">
    <property type="entry name" value="Apaf_helical"/>
</dbReference>
<dbReference type="SUPFAM" id="SSF50978">
    <property type="entry name" value="WD40 repeat-like"/>
    <property type="match status" value="1"/>
</dbReference>
<dbReference type="EMBL" id="OIVN01000231">
    <property type="protein sequence ID" value="SPC76733.1"/>
    <property type="molecule type" value="Genomic_DNA"/>
</dbReference>
<evidence type="ECO:0000259" key="6">
    <source>
        <dbReference type="Pfam" id="PF18052"/>
    </source>
</evidence>
<dbReference type="Gene3D" id="1.10.10.10">
    <property type="entry name" value="Winged helix-like DNA-binding domain superfamily/Winged helix DNA-binding domain"/>
    <property type="match status" value="1"/>
</dbReference>
<dbReference type="Gene3D" id="3.40.50.300">
    <property type="entry name" value="P-loop containing nucleotide triphosphate hydrolases"/>
    <property type="match status" value="1"/>
</dbReference>
<dbReference type="Pfam" id="PF23247">
    <property type="entry name" value="LRR_RPS2"/>
    <property type="match status" value="1"/>
</dbReference>
<dbReference type="InterPro" id="IPR001680">
    <property type="entry name" value="WD40_rpt"/>
</dbReference>
<dbReference type="SMART" id="SM00320">
    <property type="entry name" value="WD40"/>
    <property type="match status" value="2"/>
</dbReference>
<evidence type="ECO:0000313" key="9">
    <source>
        <dbReference type="EMBL" id="SPC76733.1"/>
    </source>
</evidence>
<feature type="domain" description="Disease resistance N-terminal" evidence="6">
    <location>
        <begin position="619"/>
        <end position="661"/>
    </location>
</feature>
<dbReference type="GO" id="GO:0051707">
    <property type="term" value="P:response to other organism"/>
    <property type="evidence" value="ECO:0007669"/>
    <property type="project" value="UniProtKB-ARBA"/>
</dbReference>
<feature type="domain" description="Disease resistance N-terminal" evidence="6">
    <location>
        <begin position="13"/>
        <end position="98"/>
    </location>
</feature>
<evidence type="ECO:0000259" key="8">
    <source>
        <dbReference type="Pfam" id="PF23559"/>
    </source>
</evidence>
<accession>A0A2N9EPM6</accession>
<protein>
    <submittedName>
        <fullName evidence="9">Uncharacterized protein</fullName>
    </submittedName>
</protein>
<dbReference type="GO" id="GO:0005524">
    <property type="term" value="F:ATP binding"/>
    <property type="evidence" value="ECO:0007669"/>
    <property type="project" value="UniProtKB-KW"/>
</dbReference>
<dbReference type="Gene3D" id="3.80.10.10">
    <property type="entry name" value="Ribonuclease Inhibitor"/>
    <property type="match status" value="1"/>
</dbReference>
<dbReference type="FunFam" id="1.10.10.10:FF:000322">
    <property type="entry name" value="Probable disease resistance protein At1g63360"/>
    <property type="match status" value="1"/>
</dbReference>
<dbReference type="PANTHER" id="PTHR36766:SF61">
    <property type="entry name" value="NB-ARC DOMAIN DISEASE RESISTANCE PROTEIN"/>
    <property type="match status" value="1"/>
</dbReference>
<dbReference type="InterPro" id="IPR058922">
    <property type="entry name" value="WHD_DRP"/>
</dbReference>
<dbReference type="InterPro" id="IPR015943">
    <property type="entry name" value="WD40/YVTN_repeat-like_dom_sf"/>
</dbReference>
<dbReference type="Pfam" id="PF23559">
    <property type="entry name" value="WHD_DRP"/>
    <property type="match status" value="1"/>
</dbReference>
<proteinExistence type="predicted"/>
<dbReference type="PRINTS" id="PR00364">
    <property type="entry name" value="DISEASERSIST"/>
</dbReference>
<evidence type="ECO:0000259" key="5">
    <source>
        <dbReference type="Pfam" id="PF00931"/>
    </source>
</evidence>
<feature type="domain" description="Disease resistance protein winged helix" evidence="8">
    <location>
        <begin position="341"/>
        <end position="411"/>
    </location>
</feature>
<feature type="domain" description="NB-ARC" evidence="5">
    <location>
        <begin position="140"/>
        <end position="195"/>
    </location>
</feature>
<dbReference type="GO" id="GO:0006952">
    <property type="term" value="P:defense response"/>
    <property type="evidence" value="ECO:0007669"/>
    <property type="project" value="UniProtKB-KW"/>
</dbReference>
<organism evidence="9">
    <name type="scientific">Fagus sylvatica</name>
    <name type="common">Beechnut</name>
    <dbReference type="NCBI Taxonomy" id="28930"/>
    <lineage>
        <taxon>Eukaryota</taxon>
        <taxon>Viridiplantae</taxon>
        <taxon>Streptophyta</taxon>
        <taxon>Embryophyta</taxon>
        <taxon>Tracheophyta</taxon>
        <taxon>Spermatophyta</taxon>
        <taxon>Magnoliopsida</taxon>
        <taxon>eudicotyledons</taxon>
        <taxon>Gunneridae</taxon>
        <taxon>Pentapetalae</taxon>
        <taxon>rosids</taxon>
        <taxon>fabids</taxon>
        <taxon>Fagales</taxon>
        <taxon>Fagaceae</taxon>
        <taxon>Fagus</taxon>
    </lineage>
</organism>
<dbReference type="FunFam" id="2.130.10.10:FF:003673">
    <property type="entry name" value="Transducin/WD40 repeat-like superfamily protein"/>
    <property type="match status" value="1"/>
</dbReference>
<reference evidence="9" key="1">
    <citation type="submission" date="2018-02" db="EMBL/GenBank/DDBJ databases">
        <authorList>
            <person name="Cohen D.B."/>
            <person name="Kent A.D."/>
        </authorList>
    </citation>
    <scope>NUCLEOTIDE SEQUENCE</scope>
</reference>
<evidence type="ECO:0000256" key="3">
    <source>
        <dbReference type="ARBA" id="ARBA00022821"/>
    </source>
</evidence>
<dbReference type="InterPro" id="IPR032675">
    <property type="entry name" value="LRR_dom_sf"/>
</dbReference>
<evidence type="ECO:0000256" key="2">
    <source>
        <dbReference type="ARBA" id="ARBA00022741"/>
    </source>
</evidence>
<dbReference type="PANTHER" id="PTHR36766">
    <property type="entry name" value="PLANT BROAD-SPECTRUM MILDEW RESISTANCE PROTEIN RPW8"/>
    <property type="match status" value="1"/>
</dbReference>
<dbReference type="Pfam" id="PF18052">
    <property type="entry name" value="Rx_N"/>
    <property type="match status" value="2"/>
</dbReference>
<gene>
    <name evidence="9" type="ORF">FSB_LOCUS4615</name>
</gene>
<dbReference type="InterPro" id="IPR041118">
    <property type="entry name" value="Rx_N"/>
</dbReference>
<dbReference type="InterPro" id="IPR038005">
    <property type="entry name" value="RX-like_CC"/>
</dbReference>
<dbReference type="GO" id="GO:0005829">
    <property type="term" value="C:cytosol"/>
    <property type="evidence" value="ECO:0007669"/>
    <property type="project" value="UniProtKB-ARBA"/>
</dbReference>
<dbReference type="InterPro" id="IPR002182">
    <property type="entry name" value="NB-ARC"/>
</dbReference>
<dbReference type="Gene3D" id="1.20.5.4130">
    <property type="match status" value="1"/>
</dbReference>